<evidence type="ECO:0000256" key="9">
    <source>
        <dbReference type="ARBA" id="ARBA00025211"/>
    </source>
</evidence>
<dbReference type="InterPro" id="IPR050743">
    <property type="entry name" value="2-oxoacid_DH_E2_comp"/>
</dbReference>
<keyword evidence="6 14" id="KW-0808">Transferase</keyword>
<evidence type="ECO:0000256" key="7">
    <source>
        <dbReference type="ARBA" id="ARBA00022823"/>
    </source>
</evidence>
<protein>
    <recommendedName>
        <fullName evidence="5">Dihydrolipoyllysine-residue acetyltransferase component of pyruvate dehydrogenase complex</fullName>
        <ecNumber evidence="4">2.3.1.12</ecNumber>
    </recommendedName>
    <alternativeName>
        <fullName evidence="10">Dihydrolipoamide acetyltransferase component of pyruvate dehydrogenase complex</fullName>
    </alternativeName>
    <alternativeName>
        <fullName evidence="11">E2</fullName>
    </alternativeName>
</protein>
<dbReference type="FunFam" id="3.30.559.10:FF:000004">
    <property type="entry name" value="Acetyltransferase component of pyruvate dehydrogenase complex"/>
    <property type="match status" value="1"/>
</dbReference>
<comment type="function">
    <text evidence="9">The pyruvate dehydrogenase complex catalyzes the overall conversion of pyruvate to acetyl-CoA and CO(2). It contains multiple copies of three enzymatic components: pyruvate dehydrogenase (E1), dihydrolipoamide acetyltransferase (E2) and lipoamide dehydrogenase (E3).</text>
</comment>
<dbReference type="PANTHER" id="PTHR43178">
    <property type="entry name" value="DIHYDROLIPOAMIDE ACETYLTRANSFERASE COMPONENT OF PYRUVATE DEHYDROGENASE COMPLEX"/>
    <property type="match status" value="1"/>
</dbReference>
<evidence type="ECO:0000256" key="5">
    <source>
        <dbReference type="ARBA" id="ARBA00016300"/>
    </source>
</evidence>
<accession>A0A7W8Q5D7</accession>
<evidence type="ECO:0000259" key="13">
    <source>
        <dbReference type="Pfam" id="PF00198"/>
    </source>
</evidence>
<evidence type="ECO:0000256" key="1">
    <source>
        <dbReference type="ARBA" id="ARBA00001938"/>
    </source>
</evidence>
<dbReference type="Pfam" id="PF00198">
    <property type="entry name" value="2-oxoacid_dh"/>
    <property type="match status" value="1"/>
</dbReference>
<reference evidence="14 15" key="1">
    <citation type="submission" date="2020-08" db="EMBL/GenBank/DDBJ databases">
        <title>Genomic Encyclopedia of Type Strains, Phase IV (KMG-V): Genome sequencing to study the core and pangenomes of soil and plant-associated prokaryotes.</title>
        <authorList>
            <person name="Whitman W."/>
        </authorList>
    </citation>
    <scope>NUCLEOTIDE SEQUENCE [LARGE SCALE GENOMIC DNA]</scope>
    <source>
        <strain evidence="14 15">JPY158</strain>
    </source>
</reference>
<dbReference type="GO" id="GO:0004742">
    <property type="term" value="F:dihydrolipoyllysine-residue acetyltransferase activity"/>
    <property type="evidence" value="ECO:0007669"/>
    <property type="project" value="UniProtKB-EC"/>
</dbReference>
<dbReference type="Proteomes" id="UP000592780">
    <property type="component" value="Unassembled WGS sequence"/>
</dbReference>
<gene>
    <name evidence="14" type="ORF">HDG40_001675</name>
</gene>
<dbReference type="EC" id="2.3.1.12" evidence="4"/>
<comment type="catalytic activity">
    <reaction evidence="12">
        <text>N(6)-[(R)-dihydrolipoyl]-L-lysyl-[protein] + acetyl-CoA = N(6)-[(R)-S(8)-acetyldihydrolipoyl]-L-lysyl-[protein] + CoA</text>
        <dbReference type="Rhea" id="RHEA:17017"/>
        <dbReference type="Rhea" id="RHEA-COMP:10475"/>
        <dbReference type="Rhea" id="RHEA-COMP:10478"/>
        <dbReference type="ChEBI" id="CHEBI:57287"/>
        <dbReference type="ChEBI" id="CHEBI:57288"/>
        <dbReference type="ChEBI" id="CHEBI:83100"/>
        <dbReference type="ChEBI" id="CHEBI:83111"/>
        <dbReference type="EC" id="2.3.1.12"/>
    </reaction>
</comment>
<evidence type="ECO:0000256" key="3">
    <source>
        <dbReference type="ARBA" id="ARBA00011484"/>
    </source>
</evidence>
<evidence type="ECO:0000313" key="14">
    <source>
        <dbReference type="EMBL" id="MBB5423531.1"/>
    </source>
</evidence>
<dbReference type="AlphaFoldDB" id="A0A7W8Q5D7"/>
<evidence type="ECO:0000256" key="10">
    <source>
        <dbReference type="ARBA" id="ARBA00029730"/>
    </source>
</evidence>
<keyword evidence="15" id="KW-1185">Reference proteome</keyword>
<evidence type="ECO:0000256" key="4">
    <source>
        <dbReference type="ARBA" id="ARBA00013114"/>
    </source>
</evidence>
<name>A0A7W8Q5D7_PARAM</name>
<dbReference type="GO" id="GO:0031405">
    <property type="term" value="F:lipoic acid binding"/>
    <property type="evidence" value="ECO:0007669"/>
    <property type="project" value="TreeGrafter"/>
</dbReference>
<evidence type="ECO:0000256" key="6">
    <source>
        <dbReference type="ARBA" id="ARBA00022679"/>
    </source>
</evidence>
<comment type="subunit">
    <text evidence="3">Forms a 24-polypeptide structural core with octahedral symmetry.</text>
</comment>
<comment type="caution">
    <text evidence="14">The sequence shown here is derived from an EMBL/GenBank/DDBJ whole genome shotgun (WGS) entry which is preliminary data.</text>
</comment>
<evidence type="ECO:0000256" key="8">
    <source>
        <dbReference type="ARBA" id="ARBA00023315"/>
    </source>
</evidence>
<dbReference type="SUPFAM" id="SSF52777">
    <property type="entry name" value="CoA-dependent acyltransferases"/>
    <property type="match status" value="1"/>
</dbReference>
<evidence type="ECO:0000256" key="11">
    <source>
        <dbReference type="ARBA" id="ARBA00031531"/>
    </source>
</evidence>
<organism evidence="14 15">
    <name type="scientific">Paraburkholderia atlantica</name>
    <dbReference type="NCBI Taxonomy" id="2654982"/>
    <lineage>
        <taxon>Bacteria</taxon>
        <taxon>Pseudomonadati</taxon>
        <taxon>Pseudomonadota</taxon>
        <taxon>Betaproteobacteria</taxon>
        <taxon>Burkholderiales</taxon>
        <taxon>Burkholderiaceae</taxon>
        <taxon>Paraburkholderia</taxon>
    </lineage>
</organism>
<dbReference type="InterPro" id="IPR001078">
    <property type="entry name" value="2-oxoacid_DH_actylTfrase"/>
</dbReference>
<dbReference type="GO" id="GO:0006086">
    <property type="term" value="P:pyruvate decarboxylation to acetyl-CoA"/>
    <property type="evidence" value="ECO:0007669"/>
    <property type="project" value="TreeGrafter"/>
</dbReference>
<sequence>MPRLAKCIPSARCWRKSSDWPQAGHAIQESFEGASAMSVESVATRAQANVNTGSVEAAAPAFGANLPPWPQVDFAEFGEVEVKPVSRIQKLTGAFLSRNWLTIPHVTHHDDADITSLESYRKARNEANPAVKLTPLVFLIKAVVRALQEFPQFNASLDGDGKNIVLKKYFHIGVAVDTRFGLLVPVLRNCDKKSVEELSVELAAISQKAREKGLSMAEMSGGCFSISSLGGFGGTGFTPIVNAPEVAILGVTKTRLAAAPADDGGVSWRKMLPLSLSYDHRVINGADAARFAAFIGTVLADPQALAGQQTI</sequence>
<keyword evidence="14" id="KW-0670">Pyruvate</keyword>
<comment type="cofactor">
    <cofactor evidence="1">
        <name>(R)-lipoate</name>
        <dbReference type="ChEBI" id="CHEBI:83088"/>
    </cofactor>
</comment>
<keyword evidence="8 14" id="KW-0012">Acyltransferase</keyword>
<dbReference type="InterPro" id="IPR023213">
    <property type="entry name" value="CAT-like_dom_sf"/>
</dbReference>
<feature type="domain" description="2-oxoacid dehydrogenase acyltransferase catalytic" evidence="13">
    <location>
        <begin position="79"/>
        <end position="305"/>
    </location>
</feature>
<dbReference type="PANTHER" id="PTHR43178:SF2">
    <property type="entry name" value="DIHYDROLIPOYLLYSINE-RESIDUE ACETYLTRANSFERASE COMPONENT OF PYRUVATE DEHYDROGENASE COMPLEX"/>
    <property type="match status" value="1"/>
</dbReference>
<comment type="similarity">
    <text evidence="2">Belongs to the 2-oxoacid dehydrogenase family.</text>
</comment>
<dbReference type="Gene3D" id="3.30.559.10">
    <property type="entry name" value="Chloramphenicol acetyltransferase-like domain"/>
    <property type="match status" value="1"/>
</dbReference>
<keyword evidence="7" id="KW-0450">Lipoyl</keyword>
<dbReference type="EMBL" id="JACHDD010000003">
    <property type="protein sequence ID" value="MBB5423531.1"/>
    <property type="molecule type" value="Genomic_DNA"/>
</dbReference>
<dbReference type="RefSeq" id="WP_260185392.1">
    <property type="nucleotide sequence ID" value="NZ_JACHDD010000003.1"/>
</dbReference>
<evidence type="ECO:0000256" key="2">
    <source>
        <dbReference type="ARBA" id="ARBA00007317"/>
    </source>
</evidence>
<dbReference type="GO" id="GO:0005737">
    <property type="term" value="C:cytoplasm"/>
    <property type="evidence" value="ECO:0007669"/>
    <property type="project" value="TreeGrafter"/>
</dbReference>
<proteinExistence type="inferred from homology"/>
<evidence type="ECO:0000313" key="15">
    <source>
        <dbReference type="Proteomes" id="UP000592780"/>
    </source>
</evidence>
<evidence type="ECO:0000256" key="12">
    <source>
        <dbReference type="ARBA" id="ARBA00048370"/>
    </source>
</evidence>